<accession>A0A5C4TLB3</accession>
<proteinExistence type="predicted"/>
<dbReference type="RefSeq" id="WP_139562273.1">
    <property type="nucleotide sequence ID" value="NZ_JARBEV010000003.1"/>
</dbReference>
<keyword evidence="1" id="KW-0812">Transmembrane</keyword>
<sequence>MYLKRFIELFIAYAISFLLAILVIGYPFNFQHLTSIILGIIVGYLVLIVPLTFLTIKKLTTRKNASGVNSNENKFSNVLNSLPAFIYLATKNTDGIISNSIITYAQSSEKENVFYVVTSATTERAKNISKNSQVAIASLFDQKTGLRFSSNQATAKSVTDSEQVEKLANDIPQIKQLDENLHDKAIIMITINSAIIESFRDRPEIINF</sequence>
<dbReference type="InterPro" id="IPR012349">
    <property type="entry name" value="Split_barrel_FMN-bd"/>
</dbReference>
<keyword evidence="1" id="KW-1133">Transmembrane helix</keyword>
<dbReference type="AlphaFoldDB" id="A0A5C4TLB3"/>
<dbReference type="SUPFAM" id="SSF50475">
    <property type="entry name" value="FMN-binding split barrel"/>
    <property type="match status" value="1"/>
</dbReference>
<comment type="caution">
    <text evidence="2">The sequence shown here is derived from an EMBL/GenBank/DDBJ whole genome shotgun (WGS) entry which is preliminary data.</text>
</comment>
<name>A0A5C4TLB3_FRUSA</name>
<organism evidence="2 3">
    <name type="scientific">Fructilactobacillus sanfranciscensis</name>
    <name type="common">Lactobacillus sanfranciscensis</name>
    <dbReference type="NCBI Taxonomy" id="1625"/>
    <lineage>
        <taxon>Bacteria</taxon>
        <taxon>Bacillati</taxon>
        <taxon>Bacillota</taxon>
        <taxon>Bacilli</taxon>
        <taxon>Lactobacillales</taxon>
        <taxon>Lactobacillaceae</taxon>
        <taxon>Fructilactobacillus</taxon>
    </lineage>
</organism>
<dbReference type="Proteomes" id="UP000313312">
    <property type="component" value="Unassembled WGS sequence"/>
</dbReference>
<evidence type="ECO:0000313" key="3">
    <source>
        <dbReference type="Proteomes" id="UP000313312"/>
    </source>
</evidence>
<feature type="transmembrane region" description="Helical" evidence="1">
    <location>
        <begin position="34"/>
        <end position="56"/>
    </location>
</feature>
<keyword evidence="1" id="KW-0472">Membrane</keyword>
<protein>
    <submittedName>
        <fullName evidence="2">Pyridoxamine 5'-phosphate oxidase family protein</fullName>
    </submittedName>
</protein>
<dbReference type="Gene3D" id="2.30.110.10">
    <property type="entry name" value="Electron Transport, Fmn-binding Protein, Chain A"/>
    <property type="match status" value="1"/>
</dbReference>
<evidence type="ECO:0000256" key="1">
    <source>
        <dbReference type="SAM" id="Phobius"/>
    </source>
</evidence>
<gene>
    <name evidence="2" type="ORF">DID87_02025</name>
</gene>
<reference evidence="2 3" key="1">
    <citation type="submission" date="2018-05" db="EMBL/GenBank/DDBJ databases">
        <title>Lactobacillus sanfranciscensis Ah4 draft denome sequence.</title>
        <authorList>
            <person name="Zhang G."/>
        </authorList>
    </citation>
    <scope>NUCLEOTIDE SEQUENCE [LARGE SCALE GENOMIC DNA]</scope>
    <source>
        <strain evidence="2 3">Ah4</strain>
    </source>
</reference>
<feature type="transmembrane region" description="Helical" evidence="1">
    <location>
        <begin position="7"/>
        <end position="28"/>
    </location>
</feature>
<evidence type="ECO:0000313" key="2">
    <source>
        <dbReference type="EMBL" id="TNK90903.1"/>
    </source>
</evidence>
<dbReference type="EMBL" id="QFCR01000003">
    <property type="protein sequence ID" value="TNK90903.1"/>
    <property type="molecule type" value="Genomic_DNA"/>
</dbReference>